<keyword evidence="2" id="KW-0805">Transcription regulation</keyword>
<reference evidence="9 12" key="1">
    <citation type="journal article" date="2011" name="Nature">
        <title>The Medicago genome provides insight into the evolution of rhizobial symbioses.</title>
        <authorList>
            <person name="Young N.D."/>
            <person name="Debelle F."/>
            <person name="Oldroyd G.E."/>
            <person name="Geurts R."/>
            <person name="Cannon S.B."/>
            <person name="Udvardi M.K."/>
            <person name="Benedito V.A."/>
            <person name="Mayer K.F."/>
            <person name="Gouzy J."/>
            <person name="Schoof H."/>
            <person name="Van de Peer Y."/>
            <person name="Proost S."/>
            <person name="Cook D.R."/>
            <person name="Meyers B.C."/>
            <person name="Spannagl M."/>
            <person name="Cheung F."/>
            <person name="De Mita S."/>
            <person name="Krishnakumar V."/>
            <person name="Gundlach H."/>
            <person name="Zhou S."/>
            <person name="Mudge J."/>
            <person name="Bharti A.K."/>
            <person name="Murray J.D."/>
            <person name="Naoumkina M.A."/>
            <person name="Rosen B."/>
            <person name="Silverstein K.A."/>
            <person name="Tang H."/>
            <person name="Rombauts S."/>
            <person name="Zhao P.X."/>
            <person name="Zhou P."/>
            <person name="Barbe V."/>
            <person name="Bardou P."/>
            <person name="Bechner M."/>
            <person name="Bellec A."/>
            <person name="Berger A."/>
            <person name="Berges H."/>
            <person name="Bidwell S."/>
            <person name="Bisseling T."/>
            <person name="Choisne N."/>
            <person name="Couloux A."/>
            <person name="Denny R."/>
            <person name="Deshpande S."/>
            <person name="Dai X."/>
            <person name="Doyle J.J."/>
            <person name="Dudez A.M."/>
            <person name="Farmer A.D."/>
            <person name="Fouteau S."/>
            <person name="Franken C."/>
            <person name="Gibelin C."/>
            <person name="Gish J."/>
            <person name="Goldstein S."/>
            <person name="Gonzalez A.J."/>
            <person name="Green P.J."/>
            <person name="Hallab A."/>
            <person name="Hartog M."/>
            <person name="Hua A."/>
            <person name="Humphray S.J."/>
            <person name="Jeong D.H."/>
            <person name="Jing Y."/>
            <person name="Jocker A."/>
            <person name="Kenton S.M."/>
            <person name="Kim D.J."/>
            <person name="Klee K."/>
            <person name="Lai H."/>
            <person name="Lang C."/>
            <person name="Lin S."/>
            <person name="Macmil S.L."/>
            <person name="Magdelenat G."/>
            <person name="Matthews L."/>
            <person name="McCorrison J."/>
            <person name="Monaghan E.L."/>
            <person name="Mun J.H."/>
            <person name="Najar F.Z."/>
            <person name="Nicholson C."/>
            <person name="Noirot C."/>
            <person name="O'Bleness M."/>
            <person name="Paule C.R."/>
            <person name="Poulain J."/>
            <person name="Prion F."/>
            <person name="Qin B."/>
            <person name="Qu C."/>
            <person name="Retzel E.F."/>
            <person name="Riddle C."/>
            <person name="Sallet E."/>
            <person name="Samain S."/>
            <person name="Samson N."/>
            <person name="Sanders I."/>
            <person name="Saurat O."/>
            <person name="Scarpelli C."/>
            <person name="Schiex T."/>
            <person name="Segurens B."/>
            <person name="Severin A.J."/>
            <person name="Sherrier D.J."/>
            <person name="Shi R."/>
            <person name="Sims S."/>
            <person name="Singer S.R."/>
            <person name="Sinharoy S."/>
            <person name="Sterck L."/>
            <person name="Viollet A."/>
            <person name="Wang B.B."/>
            <person name="Wang K."/>
            <person name="Wang M."/>
            <person name="Wang X."/>
            <person name="Warfsmann J."/>
            <person name="Weissenbach J."/>
            <person name="White D.D."/>
            <person name="White J.D."/>
            <person name="Wiley G.B."/>
            <person name="Wincker P."/>
            <person name="Xing Y."/>
            <person name="Yang L."/>
            <person name="Yao Z."/>
            <person name="Ying F."/>
            <person name="Zhai J."/>
            <person name="Zhou L."/>
            <person name="Zuber A."/>
            <person name="Denarie J."/>
            <person name="Dixon R.A."/>
            <person name="May G.D."/>
            <person name="Schwartz D.C."/>
            <person name="Rogers J."/>
            <person name="Quetier F."/>
            <person name="Town C.D."/>
            <person name="Roe B.A."/>
        </authorList>
    </citation>
    <scope>NUCLEOTIDE SEQUENCE [LARGE SCALE GENOMIC DNA]</scope>
    <source>
        <strain evidence="9">A17</strain>
        <strain evidence="11 12">cv. Jemalong A17</strain>
    </source>
</reference>
<evidence type="ECO:0000313" key="9">
    <source>
        <dbReference type="EMBL" id="KEH18689.1"/>
    </source>
</evidence>
<dbReference type="EnsemblPlants" id="KEH18689">
    <property type="protein sequence ID" value="KEH18689"/>
    <property type="gene ID" value="MTR_8g027860"/>
</dbReference>
<dbReference type="HOGENOM" id="CLU_058534_0_0_1"/>
<sequence>MKESIKCEEIGLIGELIQGEELAKKLYDQIFSPSSPSSSTSSSSSSSTSTSSHQVLIDKLILSIETAITMAKGNEGKIKTNNVNMMDSHCSNGSPKSEVQDSKFKHKHVSKKRKTVPKWTEQVKVYSGTAAEGSVEDGHSWRKYGQKDILGAKFPRGYYRCTHRHAQGCLATKQVQKSDEDEMICEITYKGRHTCTQSNKALPSKTKLKFGQNKSQLNQKIQPQEEKIQSPLENNFSIDDKEDIFQSFNFSSPSIGSENEDNNIFLETMIENNFMENEDNNIFSDSNIFCLSSLLDLDSTGLGPSESNITEIISGPNSIANSPMDFDLYNDINFDMDDFSINTQELCY</sequence>
<dbReference type="PANTHER" id="PTHR32096:SF133">
    <property type="entry name" value="WRKY TRANSCRIPTION FACTOR 41-RELATED"/>
    <property type="match status" value="1"/>
</dbReference>
<dbReference type="eggNOG" id="ENOG502QPRM">
    <property type="taxonomic scope" value="Eukaryota"/>
</dbReference>
<dbReference type="InterPro" id="IPR044810">
    <property type="entry name" value="WRKY_plant"/>
</dbReference>
<dbReference type="InterPro" id="IPR003657">
    <property type="entry name" value="WRKY_dom"/>
</dbReference>
<evidence type="ECO:0000256" key="5">
    <source>
        <dbReference type="ARBA" id="ARBA00023242"/>
    </source>
</evidence>
<dbReference type="EMBL" id="CM001224">
    <property type="protein sequence ID" value="KEH18689.1"/>
    <property type="molecule type" value="Genomic_DNA"/>
</dbReference>
<dbReference type="Pfam" id="PF03106">
    <property type="entry name" value="WRKY"/>
    <property type="match status" value="1"/>
</dbReference>
<dbReference type="InterPro" id="IPR036576">
    <property type="entry name" value="WRKY_dom_sf"/>
</dbReference>
<evidence type="ECO:0000256" key="3">
    <source>
        <dbReference type="ARBA" id="ARBA00023125"/>
    </source>
</evidence>
<evidence type="ECO:0000256" key="7">
    <source>
        <dbReference type="SAM" id="MobiDB-lite"/>
    </source>
</evidence>
<dbReference type="SMART" id="SM00774">
    <property type="entry name" value="WRKY"/>
    <property type="match status" value="1"/>
</dbReference>
<dbReference type="GO" id="GO:0010150">
    <property type="term" value="P:leaf senescence"/>
    <property type="evidence" value="ECO:0007669"/>
    <property type="project" value="UniProtKB-ARBA"/>
</dbReference>
<dbReference type="GO" id="GO:0042542">
    <property type="term" value="P:response to hydrogen peroxide"/>
    <property type="evidence" value="ECO:0007669"/>
    <property type="project" value="UniProtKB-ARBA"/>
</dbReference>
<dbReference type="GO" id="GO:0009751">
    <property type="term" value="P:response to salicylic acid"/>
    <property type="evidence" value="ECO:0007669"/>
    <property type="project" value="UniProtKB-ARBA"/>
</dbReference>
<dbReference type="GO" id="GO:0005634">
    <property type="term" value="C:nucleus"/>
    <property type="evidence" value="ECO:0000318"/>
    <property type="project" value="GO_Central"/>
</dbReference>
<evidence type="ECO:0000313" key="10">
    <source>
        <dbReference type="EMBL" id="RHN39748.1"/>
    </source>
</evidence>
<evidence type="ECO:0000256" key="4">
    <source>
        <dbReference type="ARBA" id="ARBA00023163"/>
    </source>
</evidence>
<dbReference type="EMBL" id="PSQE01000008">
    <property type="protein sequence ID" value="RHN39748.1"/>
    <property type="molecule type" value="Genomic_DNA"/>
</dbReference>
<dbReference type="PROSITE" id="PS50811">
    <property type="entry name" value="WRKY"/>
    <property type="match status" value="1"/>
</dbReference>
<dbReference type="STRING" id="3880.A0A072TMF1"/>
<dbReference type="Proteomes" id="UP000002051">
    <property type="component" value="Chromosome 8"/>
</dbReference>
<keyword evidence="12" id="KW-1185">Reference proteome</keyword>
<proteinExistence type="inferred from homology"/>
<evidence type="ECO:0000313" key="12">
    <source>
        <dbReference type="Proteomes" id="UP000002051"/>
    </source>
</evidence>
<accession>A0A072TMF1</accession>
<comment type="similarity">
    <text evidence="6">Belongs to the WRKY group III family.</text>
</comment>
<dbReference type="KEGG" id="mtr:25500724"/>
<evidence type="ECO:0000313" key="11">
    <source>
        <dbReference type="EnsemblPlants" id="KEH18689"/>
    </source>
</evidence>
<dbReference type="FunFam" id="2.20.25.80:FF:000009">
    <property type="entry name" value="WRKY transcription factor 53"/>
    <property type="match status" value="1"/>
</dbReference>
<reference evidence="11" key="3">
    <citation type="submission" date="2015-04" db="UniProtKB">
        <authorList>
            <consortium name="EnsemblPlants"/>
        </authorList>
    </citation>
    <scope>IDENTIFICATION</scope>
    <source>
        <strain evidence="11">cv. Jemalong A17</strain>
    </source>
</reference>
<dbReference type="GO" id="GO:0010193">
    <property type="term" value="P:response to ozone"/>
    <property type="evidence" value="ECO:0007669"/>
    <property type="project" value="UniProtKB-ARBA"/>
</dbReference>
<dbReference type="GO" id="GO:0000976">
    <property type="term" value="F:transcription cis-regulatory region binding"/>
    <property type="evidence" value="ECO:0000318"/>
    <property type="project" value="GO_Central"/>
</dbReference>
<dbReference type="Gene3D" id="2.20.25.80">
    <property type="entry name" value="WRKY domain"/>
    <property type="match status" value="1"/>
</dbReference>
<comment type="subcellular location">
    <subcellularLocation>
        <location evidence="1">Nucleus</location>
    </subcellularLocation>
</comment>
<dbReference type="Proteomes" id="UP000265566">
    <property type="component" value="Chromosome 8"/>
</dbReference>
<feature type="domain" description="WRKY" evidence="8">
    <location>
        <begin position="130"/>
        <end position="193"/>
    </location>
</feature>
<evidence type="ECO:0000256" key="1">
    <source>
        <dbReference type="ARBA" id="ARBA00004123"/>
    </source>
</evidence>
<keyword evidence="5" id="KW-0539">Nucleus</keyword>
<reference evidence="9 12" key="2">
    <citation type="journal article" date="2014" name="BMC Genomics">
        <title>An improved genome release (version Mt4.0) for the model legume Medicago truncatula.</title>
        <authorList>
            <person name="Tang H."/>
            <person name="Krishnakumar V."/>
            <person name="Bidwell S."/>
            <person name="Rosen B."/>
            <person name="Chan A."/>
            <person name="Zhou S."/>
            <person name="Gentzbittel L."/>
            <person name="Childs K.L."/>
            <person name="Yandell M."/>
            <person name="Gundlach H."/>
            <person name="Mayer K.F."/>
            <person name="Schwartz D.C."/>
            <person name="Town C.D."/>
        </authorList>
    </citation>
    <scope>GENOME REANNOTATION</scope>
    <source>
        <strain evidence="9">A17</strain>
        <strain evidence="11 12">cv. Jemalong A17</strain>
    </source>
</reference>
<keyword evidence="4" id="KW-0804">Transcription</keyword>
<dbReference type="PaxDb" id="3880-AES84859"/>
<dbReference type="GO" id="GO:0003700">
    <property type="term" value="F:DNA-binding transcription factor activity"/>
    <property type="evidence" value="ECO:0000318"/>
    <property type="project" value="GO_Central"/>
</dbReference>
<protein>
    <submittedName>
        <fullName evidence="10">Putative transcription factor WRKY family</fullName>
    </submittedName>
    <submittedName>
        <fullName evidence="9">WRKY family transcription factor</fullName>
    </submittedName>
</protein>
<dbReference type="OrthoDB" id="1888929at2759"/>
<feature type="region of interest" description="Disordered" evidence="7">
    <location>
        <begin position="90"/>
        <end position="113"/>
    </location>
</feature>
<evidence type="ECO:0000259" key="8">
    <source>
        <dbReference type="PROSITE" id="PS50811"/>
    </source>
</evidence>
<evidence type="ECO:0000256" key="2">
    <source>
        <dbReference type="ARBA" id="ARBA00023015"/>
    </source>
</evidence>
<dbReference type="ExpressionAtlas" id="A0A072TMF1">
    <property type="expression patterns" value="differential"/>
</dbReference>
<evidence type="ECO:0000256" key="6">
    <source>
        <dbReference type="ARBA" id="ARBA00060850"/>
    </source>
</evidence>
<keyword evidence="3" id="KW-0238">DNA-binding</keyword>
<feature type="compositionally biased region" description="Basic residues" evidence="7">
    <location>
        <begin position="104"/>
        <end position="113"/>
    </location>
</feature>
<dbReference type="SUPFAM" id="SSF118290">
    <property type="entry name" value="WRKY DNA-binding domain"/>
    <property type="match status" value="1"/>
</dbReference>
<dbReference type="AlphaFoldDB" id="A0A072TMF1"/>
<reference evidence="10" key="4">
    <citation type="journal article" date="2018" name="Nat. Plants">
        <title>Whole-genome landscape of Medicago truncatula symbiotic genes.</title>
        <authorList>
            <person name="Pecrix Y."/>
            <person name="Gamas P."/>
            <person name="Carrere S."/>
        </authorList>
    </citation>
    <scope>NUCLEOTIDE SEQUENCE</scope>
    <source>
        <tissue evidence="10">Leaves</tissue>
    </source>
</reference>
<gene>
    <name evidence="11" type="primary">25500724</name>
    <name evidence="9" type="ordered locus">MTR_8g027860</name>
    <name evidence="10" type="ORF">MtrunA17_Chr8g0347251</name>
</gene>
<dbReference type="Gramene" id="rna45809">
    <property type="protein sequence ID" value="RHN39748.1"/>
    <property type="gene ID" value="gene45809"/>
</dbReference>
<name>A0A072TMF1_MEDTR</name>
<dbReference type="PANTHER" id="PTHR32096">
    <property type="entry name" value="WRKY TRANSCRIPTION FACTOR 30-RELATED-RELATED"/>
    <property type="match status" value="1"/>
</dbReference>
<organism evidence="9 12">
    <name type="scientific">Medicago truncatula</name>
    <name type="common">Barrel medic</name>
    <name type="synonym">Medicago tribuloides</name>
    <dbReference type="NCBI Taxonomy" id="3880"/>
    <lineage>
        <taxon>Eukaryota</taxon>
        <taxon>Viridiplantae</taxon>
        <taxon>Streptophyta</taxon>
        <taxon>Embryophyta</taxon>
        <taxon>Tracheophyta</taxon>
        <taxon>Spermatophyta</taxon>
        <taxon>Magnoliopsida</taxon>
        <taxon>eudicotyledons</taxon>
        <taxon>Gunneridae</taxon>
        <taxon>Pentapetalae</taxon>
        <taxon>rosids</taxon>
        <taxon>fabids</taxon>
        <taxon>Fabales</taxon>
        <taxon>Fabaceae</taxon>
        <taxon>Papilionoideae</taxon>
        <taxon>50 kb inversion clade</taxon>
        <taxon>NPAAA clade</taxon>
        <taxon>Hologalegina</taxon>
        <taxon>IRL clade</taxon>
        <taxon>Trifolieae</taxon>
        <taxon>Medicago</taxon>
    </lineage>
</organism>